<protein>
    <submittedName>
        <fullName evidence="1">Hydrolase</fullName>
    </submittedName>
</protein>
<dbReference type="RefSeq" id="WP_102237900.1">
    <property type="nucleotide sequence ID" value="NZ_PNHK01000001.1"/>
</dbReference>
<dbReference type="SFLD" id="SFLDS00003">
    <property type="entry name" value="Haloacid_Dehalogenase"/>
    <property type="match status" value="1"/>
</dbReference>
<dbReference type="InterPro" id="IPR023214">
    <property type="entry name" value="HAD_sf"/>
</dbReference>
<evidence type="ECO:0000313" key="1">
    <source>
        <dbReference type="EMBL" id="PMD06251.1"/>
    </source>
</evidence>
<name>A0A2N6VQ35_9MICO</name>
<evidence type="ECO:0000313" key="2">
    <source>
        <dbReference type="Proteomes" id="UP000235598"/>
    </source>
</evidence>
<dbReference type="OrthoDB" id="9797743at2"/>
<dbReference type="InterPro" id="IPR023198">
    <property type="entry name" value="PGP-like_dom2"/>
</dbReference>
<reference evidence="1 2" key="1">
    <citation type="submission" date="2017-09" db="EMBL/GenBank/DDBJ databases">
        <title>Bacterial strain isolated from the female urinary microbiota.</title>
        <authorList>
            <person name="Thomas-White K."/>
            <person name="Kumar N."/>
            <person name="Forster S."/>
            <person name="Putonti C."/>
            <person name="Lawley T."/>
            <person name="Wolfe A.J."/>
        </authorList>
    </citation>
    <scope>NUCLEOTIDE SEQUENCE [LARGE SCALE GENOMIC DNA]</scope>
    <source>
        <strain evidence="1 2">UMB1301</strain>
    </source>
</reference>
<dbReference type="GO" id="GO:0016787">
    <property type="term" value="F:hydrolase activity"/>
    <property type="evidence" value="ECO:0007669"/>
    <property type="project" value="UniProtKB-KW"/>
</dbReference>
<dbReference type="PANTHER" id="PTHR18901:SF38">
    <property type="entry name" value="PSEUDOURIDINE-5'-PHOSPHATASE"/>
    <property type="match status" value="1"/>
</dbReference>
<dbReference type="Proteomes" id="UP000235598">
    <property type="component" value="Unassembled WGS sequence"/>
</dbReference>
<dbReference type="Gene3D" id="3.40.50.1000">
    <property type="entry name" value="HAD superfamily/HAD-like"/>
    <property type="match status" value="1"/>
</dbReference>
<dbReference type="InterPro" id="IPR006439">
    <property type="entry name" value="HAD-SF_hydro_IA"/>
</dbReference>
<dbReference type="CDD" id="cd07505">
    <property type="entry name" value="HAD_BPGM-like"/>
    <property type="match status" value="1"/>
</dbReference>
<sequence>MSLNYDAVLWDMDGTLVDTEPYWMAAETELMAAHGLEWTHEQAMLMVGNELTTSADIMRSFGLPLATDDVVQTLLRGVIERVRESIPFRPGAQELIASLADAHVPMALVTMSYRPLAQAVVDGLPEGTFRTLITGDEVTKGKPDPEPYLTGASALGVATSACIALEDSVPGMASAIAAGTLTVGIPNHVPLEEQPGAVLVQTLEGLNAQSLGNLVQPLQRS</sequence>
<dbReference type="PANTHER" id="PTHR18901">
    <property type="entry name" value="2-DEOXYGLUCOSE-6-PHOSPHATE PHOSPHATASE 2"/>
    <property type="match status" value="1"/>
</dbReference>
<dbReference type="AlphaFoldDB" id="A0A2N6VQ35"/>
<dbReference type="NCBIfam" id="TIGR01509">
    <property type="entry name" value="HAD-SF-IA-v3"/>
    <property type="match status" value="1"/>
</dbReference>
<dbReference type="InterPro" id="IPR036412">
    <property type="entry name" value="HAD-like_sf"/>
</dbReference>
<gene>
    <name evidence="1" type="ORF">CJ199_02450</name>
</gene>
<dbReference type="Pfam" id="PF00702">
    <property type="entry name" value="Hydrolase"/>
    <property type="match status" value="1"/>
</dbReference>
<dbReference type="SUPFAM" id="SSF56784">
    <property type="entry name" value="HAD-like"/>
    <property type="match status" value="1"/>
</dbReference>
<keyword evidence="1" id="KW-0378">Hydrolase</keyword>
<dbReference type="Gene3D" id="1.10.150.240">
    <property type="entry name" value="Putative phosphatase, domain 2"/>
    <property type="match status" value="1"/>
</dbReference>
<dbReference type="EMBL" id="PNHK01000001">
    <property type="protein sequence ID" value="PMD06251.1"/>
    <property type="molecule type" value="Genomic_DNA"/>
</dbReference>
<comment type="caution">
    <text evidence="1">The sequence shown here is derived from an EMBL/GenBank/DDBJ whole genome shotgun (WGS) entry which is preliminary data.</text>
</comment>
<accession>A0A2N6VQ35</accession>
<proteinExistence type="predicted"/>
<organism evidence="1 2">
    <name type="scientific">Brevibacterium paucivorans</name>
    <dbReference type="NCBI Taxonomy" id="170994"/>
    <lineage>
        <taxon>Bacteria</taxon>
        <taxon>Bacillati</taxon>
        <taxon>Actinomycetota</taxon>
        <taxon>Actinomycetes</taxon>
        <taxon>Micrococcales</taxon>
        <taxon>Brevibacteriaceae</taxon>
        <taxon>Brevibacterium</taxon>
    </lineage>
</organism>
<dbReference type="SFLD" id="SFLDG01129">
    <property type="entry name" value="C1.5:_HAD__Beta-PGM__Phosphata"/>
    <property type="match status" value="1"/>
</dbReference>